<gene>
    <name evidence="1" type="ORF">vBPaerPs12_181</name>
</gene>
<proteinExistence type="predicted"/>
<accession>A0AAE9GRH7</accession>
<dbReference type="Proteomes" id="UP001220111">
    <property type="component" value="Segment"/>
</dbReference>
<organism evidence="1 2">
    <name type="scientific">Pseudomonas phage vB_Paer_Ps12</name>
    <dbReference type="NCBI Taxonomy" id="2924904"/>
    <lineage>
        <taxon>Viruses</taxon>
        <taxon>Duplodnaviria</taxon>
        <taxon>Heunggongvirae</taxon>
        <taxon>Uroviricota</taxon>
        <taxon>Caudoviricetes</taxon>
        <taxon>Vandenendeviridae</taxon>
        <taxon>Skurskavirinae</taxon>
        <taxon>Pakpunavirus</taxon>
        <taxon>Pakpunavirus Ps12</taxon>
    </lineage>
</organism>
<keyword evidence="2" id="KW-1185">Reference proteome</keyword>
<evidence type="ECO:0000313" key="1">
    <source>
        <dbReference type="EMBL" id="UOL47637.1"/>
    </source>
</evidence>
<name>A0AAE9GRH7_9CAUD</name>
<dbReference type="EMBL" id="OM870967">
    <property type="protein sequence ID" value="UOL47637.1"/>
    <property type="molecule type" value="Genomic_DNA"/>
</dbReference>
<protein>
    <submittedName>
        <fullName evidence="1">Uncharacterized protein</fullName>
    </submittedName>
</protein>
<evidence type="ECO:0000313" key="2">
    <source>
        <dbReference type="Proteomes" id="UP001220111"/>
    </source>
</evidence>
<sequence length="30" mass="3293">MSILVVGIQAKELPLLSLPGTNIVYRVRVL</sequence>
<reference evidence="1 2" key="1">
    <citation type="submission" date="2022-02" db="EMBL/GenBank/DDBJ databases">
        <authorList>
            <person name="Akremi I."/>
            <person name="Wagemans J."/>
        </authorList>
    </citation>
    <scope>NUCLEOTIDE SEQUENCE [LARGE SCALE GENOMIC DNA]</scope>
</reference>